<dbReference type="InterPro" id="IPR001387">
    <property type="entry name" value="Cro/C1-type_HTH"/>
</dbReference>
<dbReference type="InterPro" id="IPR050624">
    <property type="entry name" value="HTH-type_Tx_Regulator"/>
</dbReference>
<evidence type="ECO:0000259" key="3">
    <source>
        <dbReference type="PROSITE" id="PS50977"/>
    </source>
</evidence>
<keyword evidence="1 2" id="KW-0238">DNA-binding</keyword>
<feature type="DNA-binding region" description="H-T-H motif" evidence="2">
    <location>
        <begin position="27"/>
        <end position="46"/>
    </location>
</feature>
<evidence type="ECO:0000313" key="6">
    <source>
        <dbReference type="Proteomes" id="UP001368318"/>
    </source>
</evidence>
<feature type="domain" description="HTH tetR-type" evidence="3">
    <location>
        <begin position="4"/>
        <end position="64"/>
    </location>
</feature>
<reference evidence="5 6" key="1">
    <citation type="submission" date="2023-10" db="EMBL/GenBank/DDBJ databases">
        <title>Culture-based analysis of two novel bacteria associated with mangrove crab gills.</title>
        <authorList>
            <person name="Yang X."/>
            <person name="Garuglieri E."/>
            <person name="Van Goethem M.W."/>
            <person name="Fusi M."/>
            <person name="Marasco R."/>
            <person name="Daffonchio D.G."/>
        </authorList>
    </citation>
    <scope>NUCLEOTIDE SEQUENCE</scope>
    <source>
        <strain evidence="5">UG2-1</strain>
        <strain evidence="4">UG2-2</strain>
        <strain evidence="6">UG2_2</strain>
    </source>
</reference>
<keyword evidence="6" id="KW-1185">Reference proteome</keyword>
<protein>
    <submittedName>
        <fullName evidence="5">TetR/AcrR family transcriptional regulator</fullName>
    </submittedName>
</protein>
<dbReference type="PRINTS" id="PR00455">
    <property type="entry name" value="HTHTETR"/>
</dbReference>
<dbReference type="InterPro" id="IPR001647">
    <property type="entry name" value="HTH_TetR"/>
</dbReference>
<dbReference type="Gene3D" id="1.10.10.60">
    <property type="entry name" value="Homeodomain-like"/>
    <property type="match status" value="1"/>
</dbReference>
<dbReference type="Pfam" id="PF17932">
    <property type="entry name" value="TetR_C_24"/>
    <property type="match status" value="1"/>
</dbReference>
<evidence type="ECO:0000256" key="2">
    <source>
        <dbReference type="PROSITE-ProRule" id="PRU00335"/>
    </source>
</evidence>
<proteinExistence type="predicted"/>
<dbReference type="SUPFAM" id="SSF48498">
    <property type="entry name" value="Tetracyclin repressor-like, C-terminal domain"/>
    <property type="match status" value="1"/>
</dbReference>
<organism evidence="5">
    <name type="scientific">Mangrovimonas cancribranchiae</name>
    <dbReference type="NCBI Taxonomy" id="3080055"/>
    <lineage>
        <taxon>Bacteria</taxon>
        <taxon>Pseudomonadati</taxon>
        <taxon>Bacteroidota</taxon>
        <taxon>Flavobacteriia</taxon>
        <taxon>Flavobacteriales</taxon>
        <taxon>Flavobacteriaceae</taxon>
        <taxon>Mangrovimonas</taxon>
    </lineage>
</organism>
<evidence type="ECO:0000313" key="4">
    <source>
        <dbReference type="EMBL" id="WXA02532.1"/>
    </source>
</evidence>
<dbReference type="Proteomes" id="UP001368318">
    <property type="component" value="Chromosome"/>
</dbReference>
<dbReference type="InterPro" id="IPR036271">
    <property type="entry name" value="Tet_transcr_reg_TetR-rel_C_sf"/>
</dbReference>
<evidence type="ECO:0000256" key="1">
    <source>
        <dbReference type="ARBA" id="ARBA00023125"/>
    </source>
</evidence>
<accession>A0AAU6P424</accession>
<dbReference type="PANTHER" id="PTHR43479:SF11">
    <property type="entry name" value="ACREF_ENVCD OPERON REPRESSOR-RELATED"/>
    <property type="match status" value="1"/>
</dbReference>
<name>A0AAU6P424_9FLAO</name>
<dbReference type="AlphaFoldDB" id="A0AAU6P424"/>
<dbReference type="Pfam" id="PF00440">
    <property type="entry name" value="TetR_N"/>
    <property type="match status" value="1"/>
</dbReference>
<gene>
    <name evidence="5" type="ORF">R3L15_09250</name>
    <name evidence="4" type="ORF">R3L16_12340</name>
</gene>
<dbReference type="InterPro" id="IPR041490">
    <property type="entry name" value="KstR2_TetR_C"/>
</dbReference>
<dbReference type="CDD" id="cd00093">
    <property type="entry name" value="HTH_XRE"/>
    <property type="match status" value="1"/>
</dbReference>
<dbReference type="GO" id="GO:0003677">
    <property type="term" value="F:DNA binding"/>
    <property type="evidence" value="ECO:0007669"/>
    <property type="project" value="UniProtKB-UniRule"/>
</dbReference>
<dbReference type="PANTHER" id="PTHR43479">
    <property type="entry name" value="ACREF/ENVCD OPERON REPRESSOR-RELATED"/>
    <property type="match status" value="1"/>
</dbReference>
<dbReference type="EMBL" id="CP136925">
    <property type="protein sequence ID" value="WXA12307.1"/>
    <property type="molecule type" value="Genomic_DNA"/>
</dbReference>
<sequence>MKTPTRKDEIIKTAAKLFKEKGYSAMTMRDLASEMGIKAASLYNHINSKQEILKEIIISLAEAFTKGLQDIQKSNLSNIEKLQEIVKLHVSITSQNTYGMASLNNDWMHLEDNRDYYLQLRYNYENEFRNIIVQGIKNNEIVSENEDVMLFSILSTLRSLYLWIPKKEDLDPEELSRQLSQVLINGINKKIN</sequence>
<dbReference type="Gene3D" id="1.10.357.10">
    <property type="entry name" value="Tetracycline Repressor, domain 2"/>
    <property type="match status" value="1"/>
</dbReference>
<dbReference type="EMBL" id="CP136924">
    <property type="protein sequence ID" value="WXA02532.1"/>
    <property type="molecule type" value="Genomic_DNA"/>
</dbReference>
<dbReference type="SUPFAM" id="SSF46689">
    <property type="entry name" value="Homeodomain-like"/>
    <property type="match status" value="1"/>
</dbReference>
<dbReference type="PROSITE" id="PS50977">
    <property type="entry name" value="HTH_TETR_2"/>
    <property type="match status" value="1"/>
</dbReference>
<evidence type="ECO:0000313" key="5">
    <source>
        <dbReference type="EMBL" id="WXA12307.1"/>
    </source>
</evidence>
<dbReference type="KEGG" id="mcaa:R3L15_09250"/>
<dbReference type="RefSeq" id="WP_338731292.1">
    <property type="nucleotide sequence ID" value="NZ_CP136924.1"/>
</dbReference>
<dbReference type="InterPro" id="IPR009057">
    <property type="entry name" value="Homeodomain-like_sf"/>
</dbReference>